<dbReference type="Pfam" id="PF01522">
    <property type="entry name" value="Polysacc_deac_1"/>
    <property type="match status" value="2"/>
</dbReference>
<sequence>MGTVDVACWRRWDRSHGDVVPSPALFRGEIAMNKRRVALWLSPMLLLIVVLAVVGWQRYIWVPSPPPPSAIPEATPKTRQYVRTPYVENWDQVPLAEFERQSRKFPGEVFVEGPTHRKLIALTFDDGPSWNTAKLLDVLAKHKVKATFFWLGREMERYPDVVRRADREGHLLGNHTWDHPDISGLDETTLWDEQLGATQQVFQDLLGYAPHLMRPPYGRVADAQVPFLAKHGLKVIQWSVDTQDWNRARQAFGSHMIERFLQDYSHPEGIVLMHDGGGKRHKTVEAVDRAIPWLRAAGYEFVTVDELLGTRPAPAASAPAEASKNEWIPAPSRAKVPETRPKSRQYVRTPFLEGQDQVPLAELERQARKFPGQVFLEGPTHRRKVALTFDDGPSASTGALLDVLARHKAKATFFWLGREMERYPEVVQRADHEGHLLGNHSWNHVDFSDLNDAVLWNEQIGTTQQVFQKLLGYTPHLLRPPYGRIADSQMAMLKRRGLKVVEWSVDTQDWTYAQNGLGSQLIERTVQDYVHPEAIVLMHDGGGDRHRTVSAVNRLIPWLRSNGYELVTVDELIGPTPPKR</sequence>
<dbReference type="EMBL" id="SUMF01000041">
    <property type="protein sequence ID" value="TJZ65018.1"/>
    <property type="molecule type" value="Genomic_DNA"/>
</dbReference>
<organism evidence="3 4">
    <name type="scientific">Chitiniphilus eburneus</name>
    <dbReference type="NCBI Taxonomy" id="2571148"/>
    <lineage>
        <taxon>Bacteria</taxon>
        <taxon>Pseudomonadati</taxon>
        <taxon>Pseudomonadota</taxon>
        <taxon>Betaproteobacteria</taxon>
        <taxon>Neisseriales</taxon>
        <taxon>Chitinibacteraceae</taxon>
        <taxon>Chitiniphilus</taxon>
    </lineage>
</organism>
<feature type="domain" description="NodB homology" evidence="2">
    <location>
        <begin position="383"/>
        <end position="567"/>
    </location>
</feature>
<dbReference type="Proteomes" id="UP000310016">
    <property type="component" value="Unassembled WGS sequence"/>
</dbReference>
<dbReference type="PROSITE" id="PS51677">
    <property type="entry name" value="NODB"/>
    <property type="match status" value="2"/>
</dbReference>
<comment type="caution">
    <text evidence="3">The sequence shown here is derived from an EMBL/GenBank/DDBJ whole genome shotgun (WGS) entry which is preliminary data.</text>
</comment>
<dbReference type="SUPFAM" id="SSF88713">
    <property type="entry name" value="Glycoside hydrolase/deacetylase"/>
    <property type="match status" value="2"/>
</dbReference>
<gene>
    <name evidence="3" type="ORF">FAZ21_18750</name>
</gene>
<keyword evidence="4" id="KW-1185">Reference proteome</keyword>
<dbReference type="AlphaFoldDB" id="A0A4V5MNR4"/>
<reference evidence="3 4" key="1">
    <citation type="submission" date="2019-04" db="EMBL/GenBank/DDBJ databases">
        <title>Chitiniphilus eburnea sp. nov., a novel chitinolytic bacterium isolated from aquaculture sludge.</title>
        <authorList>
            <person name="Sheng M."/>
        </authorList>
    </citation>
    <scope>NUCLEOTIDE SEQUENCE [LARGE SCALE GENOMIC DNA]</scope>
    <source>
        <strain evidence="3 4">HX-2-15</strain>
    </source>
</reference>
<evidence type="ECO:0000259" key="2">
    <source>
        <dbReference type="PROSITE" id="PS51677"/>
    </source>
</evidence>
<dbReference type="GO" id="GO:0005975">
    <property type="term" value="P:carbohydrate metabolic process"/>
    <property type="evidence" value="ECO:0007669"/>
    <property type="project" value="InterPro"/>
</dbReference>
<protein>
    <submittedName>
        <fullName evidence="3">Polysaccharide deacetylase family protein</fullName>
    </submittedName>
</protein>
<dbReference type="PANTHER" id="PTHR10587">
    <property type="entry name" value="GLYCOSYL TRANSFERASE-RELATED"/>
    <property type="match status" value="1"/>
</dbReference>
<dbReference type="CDD" id="cd10917">
    <property type="entry name" value="CE4_NodB_like_6s_7s"/>
    <property type="match status" value="2"/>
</dbReference>
<keyword evidence="1" id="KW-1133">Transmembrane helix</keyword>
<feature type="transmembrane region" description="Helical" evidence="1">
    <location>
        <begin position="37"/>
        <end position="56"/>
    </location>
</feature>
<keyword evidence="1" id="KW-0472">Membrane</keyword>
<feature type="domain" description="NodB homology" evidence="2">
    <location>
        <begin position="118"/>
        <end position="302"/>
    </location>
</feature>
<dbReference type="GO" id="GO:0016810">
    <property type="term" value="F:hydrolase activity, acting on carbon-nitrogen (but not peptide) bonds"/>
    <property type="evidence" value="ECO:0007669"/>
    <property type="project" value="InterPro"/>
</dbReference>
<proteinExistence type="predicted"/>
<evidence type="ECO:0000256" key="1">
    <source>
        <dbReference type="SAM" id="Phobius"/>
    </source>
</evidence>
<evidence type="ECO:0000313" key="4">
    <source>
        <dbReference type="Proteomes" id="UP000310016"/>
    </source>
</evidence>
<dbReference type="OrthoDB" id="276604at2"/>
<keyword evidence="1" id="KW-0812">Transmembrane</keyword>
<dbReference type="InterPro" id="IPR050248">
    <property type="entry name" value="Polysacc_deacetylase_ArnD"/>
</dbReference>
<dbReference type="InterPro" id="IPR002509">
    <property type="entry name" value="NODB_dom"/>
</dbReference>
<evidence type="ECO:0000313" key="3">
    <source>
        <dbReference type="EMBL" id="TJZ65018.1"/>
    </source>
</evidence>
<name>A0A4V5MNR4_9NEIS</name>
<dbReference type="InterPro" id="IPR011330">
    <property type="entry name" value="Glyco_hydro/deAcase_b/a-brl"/>
</dbReference>
<accession>A0A4V5MNR4</accession>
<dbReference type="Gene3D" id="3.20.20.370">
    <property type="entry name" value="Glycoside hydrolase/deacetylase"/>
    <property type="match status" value="2"/>
</dbReference>